<name>A0A382XMG9_9ZZZZ</name>
<dbReference type="InterPro" id="IPR008869">
    <property type="entry name" value="MlaC/ttg2D"/>
</dbReference>
<protein>
    <submittedName>
        <fullName evidence="1">Uncharacterized protein</fullName>
    </submittedName>
</protein>
<dbReference type="Pfam" id="PF05494">
    <property type="entry name" value="MlaC"/>
    <property type="match status" value="1"/>
</dbReference>
<organism evidence="1">
    <name type="scientific">marine metagenome</name>
    <dbReference type="NCBI Taxonomy" id="408172"/>
    <lineage>
        <taxon>unclassified sequences</taxon>
        <taxon>metagenomes</taxon>
        <taxon>ecological metagenomes</taxon>
    </lineage>
</organism>
<sequence length="91" mass="10849">ANMQDWNHINITVDKNFSQLNNLAEVKVSSSLENTNINVTVTLKMIRKDRWRIYDLVYLSLSIVDYFEYTYHEKIKRQGLKSLLENLLQRT</sequence>
<gene>
    <name evidence="1" type="ORF">METZ01_LOCUS425156</name>
</gene>
<feature type="non-terminal residue" evidence="1">
    <location>
        <position position="1"/>
    </location>
</feature>
<evidence type="ECO:0000313" key="1">
    <source>
        <dbReference type="EMBL" id="SVD72302.1"/>
    </source>
</evidence>
<dbReference type="Gene3D" id="1.10.10.640">
    <property type="entry name" value="phospholipid-binding protein"/>
    <property type="match status" value="1"/>
</dbReference>
<dbReference type="EMBL" id="UINC01168983">
    <property type="protein sequence ID" value="SVD72302.1"/>
    <property type="molecule type" value="Genomic_DNA"/>
</dbReference>
<dbReference type="Gene3D" id="3.10.450.50">
    <property type="match status" value="1"/>
</dbReference>
<reference evidence="1" key="1">
    <citation type="submission" date="2018-05" db="EMBL/GenBank/DDBJ databases">
        <authorList>
            <person name="Lanie J.A."/>
            <person name="Ng W.-L."/>
            <person name="Kazmierczak K.M."/>
            <person name="Andrzejewski T.M."/>
            <person name="Davidsen T.M."/>
            <person name="Wayne K.J."/>
            <person name="Tettelin H."/>
            <person name="Glass J.I."/>
            <person name="Rusch D."/>
            <person name="Podicherti R."/>
            <person name="Tsui H.-C.T."/>
            <person name="Winkler M.E."/>
        </authorList>
    </citation>
    <scope>NUCLEOTIDE SEQUENCE</scope>
</reference>
<proteinExistence type="predicted"/>
<accession>A0A382XMG9</accession>
<dbReference type="AlphaFoldDB" id="A0A382XMG9"/>